<feature type="domain" description="Amidase" evidence="2">
    <location>
        <begin position="135"/>
        <end position="312"/>
    </location>
</feature>
<evidence type="ECO:0000313" key="4">
    <source>
        <dbReference type="Proteomes" id="UP001501161"/>
    </source>
</evidence>
<dbReference type="EMBL" id="BAAAMQ010000005">
    <property type="protein sequence ID" value="GAA2095963.1"/>
    <property type="molecule type" value="Genomic_DNA"/>
</dbReference>
<dbReference type="PANTHER" id="PTHR46310">
    <property type="entry name" value="AMIDASE 1"/>
    <property type="match status" value="1"/>
</dbReference>
<dbReference type="SUPFAM" id="SSF54427">
    <property type="entry name" value="NTF2-like"/>
    <property type="match status" value="1"/>
</dbReference>
<evidence type="ECO:0000259" key="2">
    <source>
        <dbReference type="Pfam" id="PF01425"/>
    </source>
</evidence>
<feature type="region of interest" description="Disordered" evidence="1">
    <location>
        <begin position="206"/>
        <end position="228"/>
    </location>
</feature>
<feature type="domain" description="Amidase" evidence="2">
    <location>
        <begin position="374"/>
        <end position="486"/>
    </location>
</feature>
<organism evidence="3 4">
    <name type="scientific">Nocardioides furvisabuli</name>
    <dbReference type="NCBI Taxonomy" id="375542"/>
    <lineage>
        <taxon>Bacteria</taxon>
        <taxon>Bacillati</taxon>
        <taxon>Actinomycetota</taxon>
        <taxon>Actinomycetes</taxon>
        <taxon>Propionibacteriales</taxon>
        <taxon>Nocardioidaceae</taxon>
        <taxon>Nocardioides</taxon>
    </lineage>
</organism>
<dbReference type="InterPro" id="IPR024507">
    <property type="entry name" value="AtzH-like"/>
</dbReference>
<dbReference type="InterPro" id="IPR036928">
    <property type="entry name" value="AS_sf"/>
</dbReference>
<name>A0ABN2WPT3_9ACTN</name>
<dbReference type="SUPFAM" id="SSF75304">
    <property type="entry name" value="Amidase signature (AS) enzymes"/>
    <property type="match status" value="1"/>
</dbReference>
<proteinExistence type="predicted"/>
<comment type="caution">
    <text evidence="3">The sequence shown here is derived from an EMBL/GenBank/DDBJ whole genome shotgun (WGS) entry which is preliminary data.</text>
</comment>
<dbReference type="Gene3D" id="3.10.450.50">
    <property type="match status" value="1"/>
</dbReference>
<dbReference type="PROSITE" id="PS00571">
    <property type="entry name" value="AMIDASES"/>
    <property type="match status" value="1"/>
</dbReference>
<dbReference type="InterPro" id="IPR020556">
    <property type="entry name" value="Amidase_CS"/>
</dbReference>
<dbReference type="InterPro" id="IPR032710">
    <property type="entry name" value="NTF2-like_dom_sf"/>
</dbReference>
<dbReference type="Gene3D" id="3.90.1300.10">
    <property type="entry name" value="Amidase signature (AS) domain"/>
    <property type="match status" value="1"/>
</dbReference>
<dbReference type="PANTHER" id="PTHR46310:SF7">
    <property type="entry name" value="AMIDASE 1"/>
    <property type="match status" value="1"/>
</dbReference>
<dbReference type="Pfam" id="PF11533">
    <property type="entry name" value="AtzH-like"/>
    <property type="match status" value="1"/>
</dbReference>
<dbReference type="RefSeq" id="WP_231249633.1">
    <property type="nucleotide sequence ID" value="NZ_BAAAMQ010000005.1"/>
</dbReference>
<evidence type="ECO:0000256" key="1">
    <source>
        <dbReference type="SAM" id="MobiDB-lite"/>
    </source>
</evidence>
<dbReference type="Pfam" id="PF01425">
    <property type="entry name" value="Amidase"/>
    <property type="match status" value="2"/>
</dbReference>
<dbReference type="InterPro" id="IPR023631">
    <property type="entry name" value="Amidase_dom"/>
</dbReference>
<keyword evidence="4" id="KW-1185">Reference proteome</keyword>
<evidence type="ECO:0000313" key="3">
    <source>
        <dbReference type="EMBL" id="GAA2095963.1"/>
    </source>
</evidence>
<reference evidence="3 4" key="1">
    <citation type="journal article" date="2019" name="Int. J. Syst. Evol. Microbiol.">
        <title>The Global Catalogue of Microorganisms (GCM) 10K type strain sequencing project: providing services to taxonomists for standard genome sequencing and annotation.</title>
        <authorList>
            <consortium name="The Broad Institute Genomics Platform"/>
            <consortium name="The Broad Institute Genome Sequencing Center for Infectious Disease"/>
            <person name="Wu L."/>
            <person name="Ma J."/>
        </authorList>
    </citation>
    <scope>NUCLEOTIDE SEQUENCE [LARGE SCALE GENOMIC DNA]</scope>
    <source>
        <strain evidence="3 4">JCM 13813</strain>
    </source>
</reference>
<gene>
    <name evidence="3" type="ORF">GCM10009726_03490</name>
</gene>
<protein>
    <recommendedName>
        <fullName evidence="2">Amidase domain-containing protein</fullName>
    </recommendedName>
</protein>
<dbReference type="Proteomes" id="UP001501161">
    <property type="component" value="Unassembled WGS sequence"/>
</dbReference>
<accession>A0ABN2WPT3</accession>
<sequence>MTTALMEAFWAYERALMADDVAALDRLFAPGPTTLRGDAEGLLVGHDAIAAFRAVRGGAPARRIVDTHVRPIDDDHALVVAVTEPERGGRGQQTQLWVRGGAGWQVVAAHVSGPAPALDRRVWRVVGDPLVAATAPGPLDGRRVAVKDLVAVAGHRIGAGNPAWLAAAGPEAAHAPVVAALLAAGADVAGIARSDELAWSLAGTNVHTGTPPNPRAPHRISGGSSSGPASAVSLGHADIGLATDTGGSIRVPAAYQGLAGHRPTHGVVSTRGVVPLAPCFDTVGWLTRGPELLAAVGDVLLPADTADLATDLVHDAGLTALAAPEVARTVESWAAARGVRPLEVPLGPVAQWRAAFSTLQGWEAVQEHGEWAAAHAADLGPDVRARFERAARTTDAEADRARAVVASARARVREDLGDRVLVLPAAPTTAPRLGADLAPVREATLALTCVAGVAGLPAVTLPLTAADGLPCGVSLVGPAGSDRALLALATRLAAMDRTGT</sequence>